<evidence type="ECO:0000313" key="2">
    <source>
        <dbReference type="EMBL" id="WVZ03481.1"/>
    </source>
</evidence>
<name>A0AAQ3RTB7_VIGMU</name>
<keyword evidence="1" id="KW-0812">Transmembrane</keyword>
<gene>
    <name evidence="2" type="ORF">V8G54_024287</name>
</gene>
<dbReference type="AlphaFoldDB" id="A0AAQ3RTB7"/>
<protein>
    <submittedName>
        <fullName evidence="2">Uncharacterized protein</fullName>
    </submittedName>
</protein>
<organism evidence="2 3">
    <name type="scientific">Vigna mungo</name>
    <name type="common">Black gram</name>
    <name type="synonym">Phaseolus mungo</name>
    <dbReference type="NCBI Taxonomy" id="3915"/>
    <lineage>
        <taxon>Eukaryota</taxon>
        <taxon>Viridiplantae</taxon>
        <taxon>Streptophyta</taxon>
        <taxon>Embryophyta</taxon>
        <taxon>Tracheophyta</taxon>
        <taxon>Spermatophyta</taxon>
        <taxon>Magnoliopsida</taxon>
        <taxon>eudicotyledons</taxon>
        <taxon>Gunneridae</taxon>
        <taxon>Pentapetalae</taxon>
        <taxon>rosids</taxon>
        <taxon>fabids</taxon>
        <taxon>Fabales</taxon>
        <taxon>Fabaceae</taxon>
        <taxon>Papilionoideae</taxon>
        <taxon>50 kb inversion clade</taxon>
        <taxon>NPAAA clade</taxon>
        <taxon>indigoferoid/millettioid clade</taxon>
        <taxon>Phaseoleae</taxon>
        <taxon>Vigna</taxon>
    </lineage>
</organism>
<evidence type="ECO:0000313" key="3">
    <source>
        <dbReference type="Proteomes" id="UP001374535"/>
    </source>
</evidence>
<reference evidence="2 3" key="1">
    <citation type="journal article" date="2023" name="Life. Sci Alliance">
        <title>Evolutionary insights into 3D genome organization and epigenetic landscape of Vigna mungo.</title>
        <authorList>
            <person name="Junaid A."/>
            <person name="Singh B."/>
            <person name="Bhatia S."/>
        </authorList>
    </citation>
    <scope>NUCLEOTIDE SEQUENCE [LARGE SCALE GENOMIC DNA]</scope>
    <source>
        <strain evidence="2">Urdbean</strain>
    </source>
</reference>
<sequence>MGPSSGQSLFSAKGATCGILPTKIRLLRFFSLNTAFKSSLLSTNLSSYVIDSVLLDLTVMNSDQNCSSSCLSSSLLPVPSATFIIFLSLFAVIPINLAPKANV</sequence>
<feature type="transmembrane region" description="Helical" evidence="1">
    <location>
        <begin position="81"/>
        <end position="98"/>
    </location>
</feature>
<keyword evidence="1" id="KW-0472">Membrane</keyword>
<dbReference type="Proteomes" id="UP001374535">
    <property type="component" value="Chromosome 7"/>
</dbReference>
<proteinExistence type="predicted"/>
<keyword evidence="3" id="KW-1185">Reference proteome</keyword>
<keyword evidence="1" id="KW-1133">Transmembrane helix</keyword>
<dbReference type="EMBL" id="CP144694">
    <property type="protein sequence ID" value="WVZ03481.1"/>
    <property type="molecule type" value="Genomic_DNA"/>
</dbReference>
<accession>A0AAQ3RTB7</accession>
<evidence type="ECO:0000256" key="1">
    <source>
        <dbReference type="SAM" id="Phobius"/>
    </source>
</evidence>